<keyword evidence="1" id="KW-0805">Transcription regulation</keyword>
<dbReference type="PROSITE" id="PS50977">
    <property type="entry name" value="HTH_TETR_2"/>
    <property type="match status" value="1"/>
</dbReference>
<proteinExistence type="predicted"/>
<evidence type="ECO:0000256" key="1">
    <source>
        <dbReference type="ARBA" id="ARBA00023015"/>
    </source>
</evidence>
<evidence type="ECO:0000256" key="2">
    <source>
        <dbReference type="ARBA" id="ARBA00023125"/>
    </source>
</evidence>
<dbReference type="KEGG" id="aser:Asera_45930"/>
<feature type="domain" description="HTH tetR-type" evidence="5">
    <location>
        <begin position="5"/>
        <end position="65"/>
    </location>
</feature>
<evidence type="ECO:0000313" key="7">
    <source>
        <dbReference type="Proteomes" id="UP000680750"/>
    </source>
</evidence>
<name>A0A810L6E7_9ACTN</name>
<dbReference type="InterPro" id="IPR036271">
    <property type="entry name" value="Tet_transcr_reg_TetR-rel_C_sf"/>
</dbReference>
<dbReference type="Proteomes" id="UP000680750">
    <property type="component" value="Chromosome"/>
</dbReference>
<dbReference type="GO" id="GO:0003700">
    <property type="term" value="F:DNA-binding transcription factor activity"/>
    <property type="evidence" value="ECO:0007669"/>
    <property type="project" value="TreeGrafter"/>
</dbReference>
<organism evidence="6 7">
    <name type="scientific">Actinocatenispora sera</name>
    <dbReference type="NCBI Taxonomy" id="390989"/>
    <lineage>
        <taxon>Bacteria</taxon>
        <taxon>Bacillati</taxon>
        <taxon>Actinomycetota</taxon>
        <taxon>Actinomycetes</taxon>
        <taxon>Micromonosporales</taxon>
        <taxon>Micromonosporaceae</taxon>
        <taxon>Actinocatenispora</taxon>
    </lineage>
</organism>
<evidence type="ECO:0000256" key="4">
    <source>
        <dbReference type="PROSITE-ProRule" id="PRU00335"/>
    </source>
</evidence>
<dbReference type="PANTHER" id="PTHR30055">
    <property type="entry name" value="HTH-TYPE TRANSCRIPTIONAL REGULATOR RUTR"/>
    <property type="match status" value="1"/>
</dbReference>
<dbReference type="InterPro" id="IPR001647">
    <property type="entry name" value="HTH_TetR"/>
</dbReference>
<accession>A0A810L6E7</accession>
<evidence type="ECO:0000313" key="6">
    <source>
        <dbReference type="EMBL" id="BCJ30485.1"/>
    </source>
</evidence>
<dbReference type="Pfam" id="PF13305">
    <property type="entry name" value="TetR_C_33"/>
    <property type="match status" value="1"/>
</dbReference>
<sequence length="210" mass="22586">MESESSVRDRLVDAGVELVCAAGAESVGLREIARRAGVSHGAPRRYFPTHRSLLAAIARRGFTELADRIAEGTDRSAAPRQQLAAAAHTYVRYARERPGMFELMFRHDLLHGEAGAAGAPALRETSMPLFRHLVALIDTDRPRHDAPAATVAIALWTNLHGVAQLGRWGAVGLALGDDDPDHAAAQTDRLVDTVLTAHLGPDERTGQGPR</sequence>
<dbReference type="OrthoDB" id="3173376at2"/>
<keyword evidence="3" id="KW-0804">Transcription</keyword>
<dbReference type="RefSeq" id="WP_030446044.1">
    <property type="nucleotide sequence ID" value="NZ_AP023354.1"/>
</dbReference>
<dbReference type="AlphaFoldDB" id="A0A810L6E7"/>
<evidence type="ECO:0000256" key="3">
    <source>
        <dbReference type="ARBA" id="ARBA00023163"/>
    </source>
</evidence>
<gene>
    <name evidence="6" type="ORF">Asera_45930</name>
</gene>
<dbReference type="Pfam" id="PF00440">
    <property type="entry name" value="TetR_N"/>
    <property type="match status" value="1"/>
</dbReference>
<dbReference type="InterPro" id="IPR050109">
    <property type="entry name" value="HTH-type_TetR-like_transc_reg"/>
</dbReference>
<dbReference type="GO" id="GO:0000976">
    <property type="term" value="F:transcription cis-regulatory region binding"/>
    <property type="evidence" value="ECO:0007669"/>
    <property type="project" value="TreeGrafter"/>
</dbReference>
<dbReference type="EMBL" id="AP023354">
    <property type="protein sequence ID" value="BCJ30485.1"/>
    <property type="molecule type" value="Genomic_DNA"/>
</dbReference>
<feature type="DNA-binding region" description="H-T-H motif" evidence="4">
    <location>
        <begin position="28"/>
        <end position="47"/>
    </location>
</feature>
<keyword evidence="2 4" id="KW-0238">DNA-binding</keyword>
<dbReference type="PANTHER" id="PTHR30055:SF220">
    <property type="entry name" value="TETR-FAMILY REGULATORY PROTEIN"/>
    <property type="match status" value="1"/>
</dbReference>
<evidence type="ECO:0000259" key="5">
    <source>
        <dbReference type="PROSITE" id="PS50977"/>
    </source>
</evidence>
<dbReference type="SUPFAM" id="SSF46689">
    <property type="entry name" value="Homeodomain-like"/>
    <property type="match status" value="1"/>
</dbReference>
<reference evidence="6" key="1">
    <citation type="submission" date="2020-08" db="EMBL/GenBank/DDBJ databases">
        <title>Whole genome shotgun sequence of Actinocatenispora sera NBRC 101916.</title>
        <authorList>
            <person name="Komaki H."/>
            <person name="Tamura T."/>
        </authorList>
    </citation>
    <scope>NUCLEOTIDE SEQUENCE</scope>
    <source>
        <strain evidence="6">NBRC 101916</strain>
    </source>
</reference>
<dbReference type="InterPro" id="IPR025996">
    <property type="entry name" value="MT1864/Rv1816-like_C"/>
</dbReference>
<dbReference type="SUPFAM" id="SSF48498">
    <property type="entry name" value="Tetracyclin repressor-like, C-terminal domain"/>
    <property type="match status" value="1"/>
</dbReference>
<protein>
    <submittedName>
        <fullName evidence="6">TetR family transcriptional regulator</fullName>
    </submittedName>
</protein>
<dbReference type="InterPro" id="IPR009057">
    <property type="entry name" value="Homeodomain-like_sf"/>
</dbReference>
<dbReference type="Gene3D" id="1.10.357.10">
    <property type="entry name" value="Tetracycline Repressor, domain 2"/>
    <property type="match status" value="1"/>
</dbReference>
<keyword evidence="7" id="KW-1185">Reference proteome</keyword>